<dbReference type="AlphaFoldDB" id="A0A4Y2BCG5"/>
<reference evidence="1 2" key="1">
    <citation type="journal article" date="2019" name="Sci. Rep.">
        <title>Orb-weaving spider Araneus ventricosus genome elucidates the spidroin gene catalogue.</title>
        <authorList>
            <person name="Kono N."/>
            <person name="Nakamura H."/>
            <person name="Ohtoshi R."/>
            <person name="Moran D.A.P."/>
            <person name="Shinohara A."/>
            <person name="Yoshida Y."/>
            <person name="Fujiwara M."/>
            <person name="Mori M."/>
            <person name="Tomita M."/>
            <person name="Arakawa K."/>
        </authorList>
    </citation>
    <scope>NUCLEOTIDE SEQUENCE [LARGE SCALE GENOMIC DNA]</scope>
</reference>
<comment type="caution">
    <text evidence="1">The sequence shown here is derived from an EMBL/GenBank/DDBJ whole genome shotgun (WGS) entry which is preliminary data.</text>
</comment>
<sequence length="109" mass="12663">MIMFNQNTILSPEMRHEETCEQFALISFPDEEETFYIVASSWLEKTESSDFHICSWPSYKGDARIKVAVLENETPSCNWSKCSARLIKRCSTYESAEEILRVIEIVSTR</sequence>
<dbReference type="Proteomes" id="UP000499080">
    <property type="component" value="Unassembled WGS sequence"/>
</dbReference>
<accession>A0A4Y2BCG5</accession>
<evidence type="ECO:0000313" key="1">
    <source>
        <dbReference type="EMBL" id="GBL90001.1"/>
    </source>
</evidence>
<dbReference type="OrthoDB" id="6515769at2759"/>
<keyword evidence="2" id="KW-1185">Reference proteome</keyword>
<organism evidence="1 2">
    <name type="scientific">Araneus ventricosus</name>
    <name type="common">Orbweaver spider</name>
    <name type="synonym">Epeira ventricosa</name>
    <dbReference type="NCBI Taxonomy" id="182803"/>
    <lineage>
        <taxon>Eukaryota</taxon>
        <taxon>Metazoa</taxon>
        <taxon>Ecdysozoa</taxon>
        <taxon>Arthropoda</taxon>
        <taxon>Chelicerata</taxon>
        <taxon>Arachnida</taxon>
        <taxon>Araneae</taxon>
        <taxon>Araneomorphae</taxon>
        <taxon>Entelegynae</taxon>
        <taxon>Araneoidea</taxon>
        <taxon>Araneidae</taxon>
        <taxon>Araneus</taxon>
    </lineage>
</organism>
<name>A0A4Y2BCG5_ARAVE</name>
<evidence type="ECO:0000313" key="2">
    <source>
        <dbReference type="Proteomes" id="UP000499080"/>
    </source>
</evidence>
<proteinExistence type="predicted"/>
<dbReference type="EMBL" id="BGPR01000068">
    <property type="protein sequence ID" value="GBL90001.1"/>
    <property type="molecule type" value="Genomic_DNA"/>
</dbReference>
<gene>
    <name evidence="1" type="ORF">AVEN_178402_2</name>
</gene>
<protein>
    <submittedName>
        <fullName evidence="1">Uncharacterized protein</fullName>
    </submittedName>
</protein>